<protein>
    <submittedName>
        <fullName evidence="2">NADH-quinone oxidoreductase subunit C</fullName>
    </submittedName>
</protein>
<dbReference type="Proteomes" id="UP000886879">
    <property type="component" value="Unassembled WGS sequence"/>
</dbReference>
<evidence type="ECO:0000259" key="1">
    <source>
        <dbReference type="Pfam" id="PF00329"/>
    </source>
</evidence>
<feature type="domain" description="NADH:ubiquinone oxidoreductase 30kDa subunit" evidence="1">
    <location>
        <begin position="9"/>
        <end position="105"/>
    </location>
</feature>
<dbReference type="Pfam" id="PF00329">
    <property type="entry name" value="Complex1_30kDa"/>
    <property type="match status" value="1"/>
</dbReference>
<proteinExistence type="predicted"/>
<organism evidence="2 3">
    <name type="scientific">Candidatus Enterenecus faecium</name>
    <dbReference type="NCBI Taxonomy" id="2840780"/>
    <lineage>
        <taxon>Bacteria</taxon>
        <taxon>Bacillati</taxon>
        <taxon>Bacillota</taxon>
        <taxon>Clostridia</taxon>
        <taxon>Eubacteriales</taxon>
        <taxon>Candidatus Enterenecus</taxon>
    </lineage>
</organism>
<dbReference type="GO" id="GO:0008137">
    <property type="term" value="F:NADH dehydrogenase (ubiquinone) activity"/>
    <property type="evidence" value="ECO:0007669"/>
    <property type="project" value="InterPro"/>
</dbReference>
<gene>
    <name evidence="2" type="ORF">IAD31_08685</name>
</gene>
<accession>A0A9D0YTB3</accession>
<dbReference type="EMBL" id="DVFO01000092">
    <property type="protein sequence ID" value="HIQ61649.1"/>
    <property type="molecule type" value="Genomic_DNA"/>
</dbReference>
<evidence type="ECO:0000313" key="3">
    <source>
        <dbReference type="Proteomes" id="UP000886879"/>
    </source>
</evidence>
<dbReference type="SUPFAM" id="SSF143243">
    <property type="entry name" value="Nqo5-like"/>
    <property type="match status" value="1"/>
</dbReference>
<dbReference type="InterPro" id="IPR001268">
    <property type="entry name" value="NADH_UbQ_OxRdtase_30kDa_su"/>
</dbReference>
<sequence length="127" mass="14238">MQTNEKILIQPEEIVPTAEKMRQAGRLLIMIHGHIENDGTPVVTYDYDDGPNVLSYEVRGHATVPTISHIYDAAAQWAERDVAELVPITFEGLDCSQRLFMPDNLLSGDGQITVTPIDVLRKENHLE</sequence>
<reference evidence="2" key="1">
    <citation type="submission" date="2020-10" db="EMBL/GenBank/DDBJ databases">
        <authorList>
            <person name="Gilroy R."/>
        </authorList>
    </citation>
    <scope>NUCLEOTIDE SEQUENCE</scope>
    <source>
        <strain evidence="2">ChiGjej2B2-12916</strain>
    </source>
</reference>
<comment type="caution">
    <text evidence="2">The sequence shown here is derived from an EMBL/GenBank/DDBJ whole genome shotgun (WGS) entry which is preliminary data.</text>
</comment>
<dbReference type="AlphaFoldDB" id="A0A9D0YTB3"/>
<name>A0A9D0YTB3_9FIRM</name>
<reference evidence="2" key="2">
    <citation type="journal article" date="2021" name="PeerJ">
        <title>Extensive microbial diversity within the chicken gut microbiome revealed by metagenomics and culture.</title>
        <authorList>
            <person name="Gilroy R."/>
            <person name="Ravi A."/>
            <person name="Getino M."/>
            <person name="Pursley I."/>
            <person name="Horton D.L."/>
            <person name="Alikhan N.F."/>
            <person name="Baker D."/>
            <person name="Gharbi K."/>
            <person name="Hall N."/>
            <person name="Watson M."/>
            <person name="Adriaenssens E.M."/>
            <person name="Foster-Nyarko E."/>
            <person name="Jarju S."/>
            <person name="Secka A."/>
            <person name="Antonio M."/>
            <person name="Oren A."/>
            <person name="Chaudhuri R.R."/>
            <person name="La Ragione R."/>
            <person name="Hildebrand F."/>
            <person name="Pallen M.J."/>
        </authorList>
    </citation>
    <scope>NUCLEOTIDE SEQUENCE</scope>
    <source>
        <strain evidence="2">ChiGjej2B2-12916</strain>
    </source>
</reference>
<evidence type="ECO:0000313" key="2">
    <source>
        <dbReference type="EMBL" id="HIQ61649.1"/>
    </source>
</evidence>
<dbReference type="InterPro" id="IPR037232">
    <property type="entry name" value="NADH_quin_OxRdtase_su_C/D-like"/>
</dbReference>